<evidence type="ECO:0000313" key="1">
    <source>
        <dbReference type="EMBL" id="KAK4412614.1"/>
    </source>
</evidence>
<reference evidence="1" key="2">
    <citation type="journal article" date="2024" name="Plant">
        <title>Genomic evolution and insights into agronomic trait innovations of Sesamum species.</title>
        <authorList>
            <person name="Miao H."/>
            <person name="Wang L."/>
            <person name="Qu L."/>
            <person name="Liu H."/>
            <person name="Sun Y."/>
            <person name="Le M."/>
            <person name="Wang Q."/>
            <person name="Wei S."/>
            <person name="Zheng Y."/>
            <person name="Lin W."/>
            <person name="Duan Y."/>
            <person name="Cao H."/>
            <person name="Xiong S."/>
            <person name="Wang X."/>
            <person name="Wei L."/>
            <person name="Li C."/>
            <person name="Ma Q."/>
            <person name="Ju M."/>
            <person name="Zhao R."/>
            <person name="Li G."/>
            <person name="Mu C."/>
            <person name="Tian Q."/>
            <person name="Mei H."/>
            <person name="Zhang T."/>
            <person name="Gao T."/>
            <person name="Zhang H."/>
        </authorList>
    </citation>
    <scope>NUCLEOTIDE SEQUENCE</scope>
    <source>
        <strain evidence="1">3651</strain>
    </source>
</reference>
<name>A0AAE1XIY7_9LAMI</name>
<keyword evidence="2" id="KW-1185">Reference proteome</keyword>
<dbReference type="Proteomes" id="UP001293254">
    <property type="component" value="Unassembled WGS sequence"/>
</dbReference>
<evidence type="ECO:0008006" key="3">
    <source>
        <dbReference type="Google" id="ProtNLM"/>
    </source>
</evidence>
<sequence length="110" mass="12801">MIDGNRFLLKFHHTVDRDRVMEGAPWAFDKSLLVLRSFGENENLDTVNLDHCDFYIYVYNLPVGKMTKEMAEFIGNKIRIFRDVDMDSDRVIWGSNFGFQSTLGSHYQGS</sequence>
<proteinExistence type="predicted"/>
<dbReference type="EMBL" id="JACGWO010000013">
    <property type="protein sequence ID" value="KAK4412614.1"/>
    <property type="molecule type" value="Genomic_DNA"/>
</dbReference>
<reference evidence="1" key="1">
    <citation type="submission" date="2020-06" db="EMBL/GenBank/DDBJ databases">
        <authorList>
            <person name="Li T."/>
            <person name="Hu X."/>
            <person name="Zhang T."/>
            <person name="Song X."/>
            <person name="Zhang H."/>
            <person name="Dai N."/>
            <person name="Sheng W."/>
            <person name="Hou X."/>
            <person name="Wei L."/>
        </authorList>
    </citation>
    <scope>NUCLEOTIDE SEQUENCE</scope>
    <source>
        <strain evidence="1">3651</strain>
        <tissue evidence="1">Leaf</tissue>
    </source>
</reference>
<evidence type="ECO:0000313" key="2">
    <source>
        <dbReference type="Proteomes" id="UP001293254"/>
    </source>
</evidence>
<comment type="caution">
    <text evidence="1">The sequence shown here is derived from an EMBL/GenBank/DDBJ whole genome shotgun (WGS) entry which is preliminary data.</text>
</comment>
<organism evidence="1 2">
    <name type="scientific">Sesamum alatum</name>
    <dbReference type="NCBI Taxonomy" id="300844"/>
    <lineage>
        <taxon>Eukaryota</taxon>
        <taxon>Viridiplantae</taxon>
        <taxon>Streptophyta</taxon>
        <taxon>Embryophyta</taxon>
        <taxon>Tracheophyta</taxon>
        <taxon>Spermatophyta</taxon>
        <taxon>Magnoliopsida</taxon>
        <taxon>eudicotyledons</taxon>
        <taxon>Gunneridae</taxon>
        <taxon>Pentapetalae</taxon>
        <taxon>asterids</taxon>
        <taxon>lamiids</taxon>
        <taxon>Lamiales</taxon>
        <taxon>Pedaliaceae</taxon>
        <taxon>Sesamum</taxon>
    </lineage>
</organism>
<accession>A0AAE1XIY7</accession>
<dbReference type="AlphaFoldDB" id="A0AAE1XIY7"/>
<protein>
    <recommendedName>
        <fullName evidence="3">DUF4283 domain-containing protein</fullName>
    </recommendedName>
</protein>
<gene>
    <name evidence="1" type="ORF">Salat_2908500</name>
</gene>